<evidence type="ECO:0000313" key="3">
    <source>
        <dbReference type="Proteomes" id="UP000231564"/>
    </source>
</evidence>
<dbReference type="GeneID" id="93955469"/>
<dbReference type="Pfam" id="PF14542">
    <property type="entry name" value="Acetyltransf_CG"/>
    <property type="match status" value="1"/>
</dbReference>
<dbReference type="RefSeq" id="WP_231975184.1">
    <property type="nucleotide sequence ID" value="NZ_CP138495.1"/>
</dbReference>
<dbReference type="InterPro" id="IPR016181">
    <property type="entry name" value="Acyl_CoA_acyltransferase"/>
</dbReference>
<proteinExistence type="predicted"/>
<evidence type="ECO:0000313" key="2">
    <source>
        <dbReference type="EMBL" id="SFZ80367.1"/>
    </source>
</evidence>
<dbReference type="Pfam" id="PF00462">
    <property type="entry name" value="Glutaredoxin"/>
    <property type="match status" value="1"/>
</dbReference>
<keyword evidence="3" id="KW-1185">Reference proteome</keyword>
<accession>A0A2H1E6V6</accession>
<dbReference type="InterPro" id="IPR036249">
    <property type="entry name" value="Thioredoxin-like_sf"/>
</dbReference>
<dbReference type="SUPFAM" id="SSF55729">
    <property type="entry name" value="Acyl-CoA N-acyltransferases (Nat)"/>
    <property type="match status" value="1"/>
</dbReference>
<dbReference type="EMBL" id="LT634361">
    <property type="protein sequence ID" value="SFZ80367.1"/>
    <property type="molecule type" value="Genomic_DNA"/>
</dbReference>
<dbReference type="GO" id="GO:0016740">
    <property type="term" value="F:transferase activity"/>
    <property type="evidence" value="ECO:0007669"/>
    <property type="project" value="UniProtKB-KW"/>
</dbReference>
<dbReference type="SUPFAM" id="SSF52833">
    <property type="entry name" value="Thioredoxin-like"/>
    <property type="match status" value="1"/>
</dbReference>
<name>A0A2H1E6V6_9FLAO</name>
<organism evidence="2 3">
    <name type="scientific">Tenacibaculum maritimum NCIMB 2154</name>
    <dbReference type="NCBI Taxonomy" id="1349785"/>
    <lineage>
        <taxon>Bacteria</taxon>
        <taxon>Pseudomonadati</taxon>
        <taxon>Bacteroidota</taxon>
        <taxon>Flavobacteriia</taxon>
        <taxon>Flavobacteriales</taxon>
        <taxon>Flavobacteriaceae</taxon>
        <taxon>Tenacibaculum</taxon>
    </lineage>
</organism>
<dbReference type="PANTHER" id="PTHR31435:SF10">
    <property type="entry name" value="BSR4717 PROTEIN"/>
    <property type="match status" value="1"/>
</dbReference>
<dbReference type="InterPro" id="IPR002109">
    <property type="entry name" value="Glutaredoxin"/>
</dbReference>
<dbReference type="InterPro" id="IPR045057">
    <property type="entry name" value="Gcn5-rel_NAT"/>
</dbReference>
<dbReference type="Gene3D" id="3.40.30.10">
    <property type="entry name" value="Glutaredoxin"/>
    <property type="match status" value="1"/>
</dbReference>
<dbReference type="InterPro" id="IPR031165">
    <property type="entry name" value="GNAT_YJDJ"/>
</dbReference>
<evidence type="ECO:0000259" key="1">
    <source>
        <dbReference type="PROSITE" id="PS51729"/>
    </source>
</evidence>
<reference evidence="2 3" key="1">
    <citation type="submission" date="2016-11" db="EMBL/GenBank/DDBJ databases">
        <authorList>
            <person name="Jaros S."/>
            <person name="Januszkiewicz K."/>
            <person name="Wedrychowicz H."/>
        </authorList>
    </citation>
    <scope>NUCLEOTIDE SEQUENCE [LARGE SCALE GENOMIC DNA]</scope>
    <source>
        <strain evidence="2">NCIMB 2154T</strain>
    </source>
</reference>
<dbReference type="Gene3D" id="3.40.630.30">
    <property type="match status" value="1"/>
</dbReference>
<gene>
    <name evidence="2" type="ORF">MARIT_0466</name>
</gene>
<dbReference type="PROSITE" id="PS51729">
    <property type="entry name" value="GNAT_YJDJ"/>
    <property type="match status" value="1"/>
</dbReference>
<feature type="domain" description="N-acetyltransferase" evidence="1">
    <location>
        <begin position="92"/>
        <end position="177"/>
    </location>
</feature>
<dbReference type="PANTHER" id="PTHR31435">
    <property type="entry name" value="PROTEIN NATD1"/>
    <property type="match status" value="1"/>
</dbReference>
<sequence length="177" mass="20999">MYMPLPIIKLYGTKHCHKTVYYKEFFKNNDLTYEFLDVKEHEAHAEELRSLYENKKLNFPTITIGNKKLRNPSDRDLQKWIQLLIPEILEIKHDKKQQQFILNINDEVAKVTYELKDNKMRLVYSEVPHNLRGRGIGKVLVQKTFEKLTAEGYKAVAICSFIKRVALESDEWKDIIE</sequence>
<dbReference type="Proteomes" id="UP000231564">
    <property type="component" value="Chromosome MARIT"/>
</dbReference>
<keyword evidence="2" id="KW-0808">Transferase</keyword>
<dbReference type="STRING" id="1349785.GCA_000509405_00557"/>
<dbReference type="AlphaFoldDB" id="A0A2H1E6V6"/>
<protein>
    <submittedName>
        <fullName evidence="2">Putative acetyltransferase</fullName>
    </submittedName>
</protein>
<dbReference type="KEGG" id="tmar:MARIT_0466"/>